<sequence>MPTNTPNINLRKIDPATDGNLNVNIDTDFNDNWDKIDQAVGNTTTLTTTDKTSAVSAINELDSDITGHETRISSIESDYETTTGAQAKADAAEANAIAASMSKKTIPPSGDLSDFKELNAFFVHDTGSGAAYDTPLGDLTYQSGRVFIVENVGRSSSRLLQRFTMIYPTNTYSEYFRLYNGDTDTWTAWKKEWNEESLPNPAQKNVDNSFTVPQTFQGSVITKSGNMYSDAPNSSANAHFWLRDENGVLQGLVFWNRATDDVRVRRSNSAGNGVAGELIVGELELKYNANPVWHEGNLPYGANIISGSYTGNGASSQNVQYKTGMLMPKMVIISGYVSPYEVQCVHTITGGTANAIVGHYYGTGTTDPHDTRFGVSMDSSKIVPTNFGSKGLNLNTSGVRYEYMVFL</sequence>
<evidence type="ECO:0000313" key="1">
    <source>
        <dbReference type="EMBL" id="MFD2671804.1"/>
    </source>
</evidence>
<dbReference type="RefSeq" id="WP_379929278.1">
    <property type="nucleotide sequence ID" value="NZ_JBHUMM010000015.1"/>
</dbReference>
<protein>
    <recommendedName>
        <fullName evidence="3">Tail fiber protein</fullName>
    </recommendedName>
</protein>
<keyword evidence="2" id="KW-1185">Reference proteome</keyword>
<dbReference type="EMBL" id="JBHUMM010000015">
    <property type="protein sequence ID" value="MFD2671804.1"/>
    <property type="molecule type" value="Genomic_DNA"/>
</dbReference>
<name>A0ABW5RBP9_9BACL</name>
<reference evidence="2" key="1">
    <citation type="journal article" date="2019" name="Int. J. Syst. Evol. Microbiol.">
        <title>The Global Catalogue of Microorganisms (GCM) 10K type strain sequencing project: providing services to taxonomists for standard genome sequencing and annotation.</title>
        <authorList>
            <consortium name="The Broad Institute Genomics Platform"/>
            <consortium name="The Broad Institute Genome Sequencing Center for Infectious Disease"/>
            <person name="Wu L."/>
            <person name="Ma J."/>
        </authorList>
    </citation>
    <scope>NUCLEOTIDE SEQUENCE [LARGE SCALE GENOMIC DNA]</scope>
    <source>
        <strain evidence="2">KCTC 33676</strain>
    </source>
</reference>
<evidence type="ECO:0000313" key="2">
    <source>
        <dbReference type="Proteomes" id="UP001597497"/>
    </source>
</evidence>
<dbReference type="Proteomes" id="UP001597497">
    <property type="component" value="Unassembled WGS sequence"/>
</dbReference>
<evidence type="ECO:0008006" key="3">
    <source>
        <dbReference type="Google" id="ProtNLM"/>
    </source>
</evidence>
<comment type="caution">
    <text evidence="1">The sequence shown here is derived from an EMBL/GenBank/DDBJ whole genome shotgun (WGS) entry which is preliminary data.</text>
</comment>
<organism evidence="1 2">
    <name type="scientific">Marinicrinis sediminis</name>
    <dbReference type="NCBI Taxonomy" id="1652465"/>
    <lineage>
        <taxon>Bacteria</taxon>
        <taxon>Bacillati</taxon>
        <taxon>Bacillota</taxon>
        <taxon>Bacilli</taxon>
        <taxon>Bacillales</taxon>
        <taxon>Paenibacillaceae</taxon>
    </lineage>
</organism>
<accession>A0ABW5RBP9</accession>
<proteinExistence type="predicted"/>
<gene>
    <name evidence="1" type="ORF">ACFSUC_09310</name>
</gene>